<sequence length="73" mass="8737">MSIIVITIYLDMILELLEDSRWHNVNEIKKEIILPPHTLDEILYFLHEQAFIDKEHDELRIAPLGLRLLELPY</sequence>
<reference evidence="1 2" key="1">
    <citation type="journal article" date="2013" name="Nature">
        <title>Anaerobic oxidation of methane coupled to nitrate reduction in a novel archaeal lineage.</title>
        <authorList>
            <person name="Haroon M.F."/>
            <person name="Hu S."/>
            <person name="Shi Y."/>
            <person name="Imelfort M."/>
            <person name="Keller J."/>
            <person name="Hugenholtz P."/>
            <person name="Yuan Z."/>
            <person name="Tyson G.W."/>
        </authorList>
    </citation>
    <scope>NUCLEOTIDE SEQUENCE [LARGE SCALE GENOMIC DNA]</scope>
    <source>
        <strain evidence="1 2">ANME-2d</strain>
    </source>
</reference>
<gene>
    <name evidence="1" type="ORF">ANME2D_03390</name>
</gene>
<protein>
    <recommendedName>
        <fullName evidence="3">ArnR1-like winged helix-turn-helix domain-containing protein</fullName>
    </recommendedName>
</protein>
<dbReference type="Proteomes" id="UP000027153">
    <property type="component" value="Unassembled WGS sequence"/>
</dbReference>
<dbReference type="AlphaFoldDB" id="A0A062V522"/>
<accession>A0A062V522</accession>
<name>A0A062V522_9EURY</name>
<dbReference type="EMBL" id="JMIY01000008">
    <property type="protein sequence ID" value="KCZ70475.1"/>
    <property type="molecule type" value="Genomic_DNA"/>
</dbReference>
<dbReference type="RefSeq" id="WP_048094003.1">
    <property type="nucleotide sequence ID" value="NZ_JMIY01000008.1"/>
</dbReference>
<evidence type="ECO:0000313" key="2">
    <source>
        <dbReference type="Proteomes" id="UP000027153"/>
    </source>
</evidence>
<evidence type="ECO:0008006" key="3">
    <source>
        <dbReference type="Google" id="ProtNLM"/>
    </source>
</evidence>
<comment type="caution">
    <text evidence="1">The sequence shown here is derived from an EMBL/GenBank/DDBJ whole genome shotgun (WGS) entry which is preliminary data.</text>
</comment>
<keyword evidence="2" id="KW-1185">Reference proteome</keyword>
<organism evidence="1 2">
    <name type="scientific">Candidatus Methanoperedens nitratireducens</name>
    <dbReference type="NCBI Taxonomy" id="1392998"/>
    <lineage>
        <taxon>Archaea</taxon>
        <taxon>Methanobacteriati</taxon>
        <taxon>Methanobacteriota</taxon>
        <taxon>Stenosarchaea group</taxon>
        <taxon>Methanomicrobia</taxon>
        <taxon>Methanosarcinales</taxon>
        <taxon>ANME-2 cluster</taxon>
        <taxon>Candidatus Methanoperedentaceae</taxon>
        <taxon>Candidatus Methanoperedens</taxon>
    </lineage>
</organism>
<evidence type="ECO:0000313" key="1">
    <source>
        <dbReference type="EMBL" id="KCZ70475.1"/>
    </source>
</evidence>
<proteinExistence type="predicted"/>